<evidence type="ECO:0000259" key="1">
    <source>
        <dbReference type="Pfam" id="PF00144"/>
    </source>
</evidence>
<dbReference type="Proteomes" id="UP000466863">
    <property type="component" value="Unassembled WGS sequence"/>
</dbReference>
<evidence type="ECO:0000313" key="3">
    <source>
        <dbReference type="Proteomes" id="UP000466863"/>
    </source>
</evidence>
<feature type="domain" description="Beta-lactamase-related" evidence="1">
    <location>
        <begin position="15"/>
        <end position="362"/>
    </location>
</feature>
<name>A0A6I1WNB2_9PSED</name>
<dbReference type="InterPro" id="IPR052907">
    <property type="entry name" value="Beta-lactamase/esterase"/>
</dbReference>
<reference evidence="2 3" key="1">
    <citation type="submission" date="2019-10" db="EMBL/GenBank/DDBJ databases">
        <title>Evaluation of single-gene subtyping targets for Pseudomonas.</title>
        <authorList>
            <person name="Reichler S.J."/>
            <person name="Orsi R.H."/>
            <person name="Wiedmann M."/>
            <person name="Martin N.H."/>
            <person name="Murphy S.I."/>
        </authorList>
    </citation>
    <scope>NUCLEOTIDE SEQUENCE [LARGE SCALE GENOMIC DNA]</scope>
    <source>
        <strain evidence="2 3">FSL R10-1876</strain>
    </source>
</reference>
<dbReference type="AlphaFoldDB" id="A0A6I1WNB2"/>
<organism evidence="2 3">
    <name type="scientific">Pseudomonas helleri</name>
    <dbReference type="NCBI Taxonomy" id="1608996"/>
    <lineage>
        <taxon>Bacteria</taxon>
        <taxon>Pseudomonadati</taxon>
        <taxon>Pseudomonadota</taxon>
        <taxon>Gammaproteobacteria</taxon>
        <taxon>Pseudomonadales</taxon>
        <taxon>Pseudomonadaceae</taxon>
        <taxon>Pseudomonas</taxon>
    </lineage>
</organism>
<comment type="caution">
    <text evidence="2">The sequence shown here is derived from an EMBL/GenBank/DDBJ whole genome shotgun (WGS) entry which is preliminary data.</text>
</comment>
<gene>
    <name evidence="2" type="ORF">GHO28_09150</name>
</gene>
<dbReference type="InterPro" id="IPR001466">
    <property type="entry name" value="Beta-lactam-related"/>
</dbReference>
<dbReference type="GO" id="GO:0016787">
    <property type="term" value="F:hydrolase activity"/>
    <property type="evidence" value="ECO:0007669"/>
    <property type="project" value="UniProtKB-KW"/>
</dbReference>
<proteinExistence type="predicted"/>
<dbReference type="Gene3D" id="3.40.710.10">
    <property type="entry name" value="DD-peptidase/beta-lactamase superfamily"/>
    <property type="match status" value="1"/>
</dbReference>
<evidence type="ECO:0000313" key="2">
    <source>
        <dbReference type="EMBL" id="MQU42679.1"/>
    </source>
</evidence>
<sequence>MDAKGSCDSRFAAVQQAFEEIFDDPQELGAGLCIQVGGETVVDLWAGVADLERTKPWNRDTLVNTYCAIKPFTAVATLMLVEEGKLALDQPIAHYWPEFAQGGKDQVTLRQVLSHTSGTPALRLPSRTPEMYDWDEMVKKTAAEPLWWQPGTELGYGATTYGWILGELIRRVDGREPCRFIRERITEPNGLEVQLGVAEQDFHRIAHFGRAEGREGDSFAIALRHVMSKQPEHVATLAFTNPAVGPKQTTDPRWWSYRQPGVNGHGTAHGLAGFYSALLGGRLIGPELLSEFTREHSNSMDRVLLRPMRYGLGCMLEQQADQAASKCMGPNTFGHVGLGGPVSFADPERDVSFGFVTTTIGSHVLLDPRVRKLATLAYAAL</sequence>
<dbReference type="SUPFAM" id="SSF56601">
    <property type="entry name" value="beta-lactamase/transpeptidase-like"/>
    <property type="match status" value="1"/>
</dbReference>
<dbReference type="RefSeq" id="WP_123751921.1">
    <property type="nucleotide sequence ID" value="NZ_CAKZJC010000250.1"/>
</dbReference>
<accession>A0A6I1WNB2</accession>
<dbReference type="InterPro" id="IPR012338">
    <property type="entry name" value="Beta-lactam/transpept-like"/>
</dbReference>
<protein>
    <submittedName>
        <fullName evidence="2">Serine hydrolase</fullName>
    </submittedName>
</protein>
<dbReference type="Pfam" id="PF00144">
    <property type="entry name" value="Beta-lactamase"/>
    <property type="match status" value="1"/>
</dbReference>
<dbReference type="PANTHER" id="PTHR43319">
    <property type="entry name" value="BETA-LACTAMASE-RELATED"/>
    <property type="match status" value="1"/>
</dbReference>
<keyword evidence="2" id="KW-0378">Hydrolase</keyword>
<dbReference type="PANTHER" id="PTHR43319:SF3">
    <property type="entry name" value="BETA-LACTAMASE-RELATED DOMAIN-CONTAINING PROTEIN"/>
    <property type="match status" value="1"/>
</dbReference>
<dbReference type="EMBL" id="WIVV01000031">
    <property type="protein sequence ID" value="MQU42679.1"/>
    <property type="molecule type" value="Genomic_DNA"/>
</dbReference>